<dbReference type="InterPro" id="IPR029069">
    <property type="entry name" value="HotDog_dom_sf"/>
</dbReference>
<comment type="caution">
    <text evidence="1">The sequence shown here is derived from an EMBL/GenBank/DDBJ whole genome shotgun (WGS) entry which is preliminary data.</text>
</comment>
<sequence>MDDQVIIRTGFNGPRLSGNGGYVGGVLAAHYNKAYGTGDDAVEITLRAPIPIETPMNLVREDAALMMRDGDTLICEARAGSVDHLQPPKPPADWNEVMQQDAVGGCGEGSDFQWCLVCGRGRGVGDGLRVFGSAQGQGGTSLSCYVPHANHADADGRIRPEFLWGTLDCPGAWAAQDPDDWRPALTGRMTAKVLDRPRVGERCAVVGWRIGAEGRKLYSGTALYTESGRLCALGHCIWIVLKE</sequence>
<dbReference type="RefSeq" id="WP_230553994.1">
    <property type="nucleotide sequence ID" value="NZ_JAJISD010000016.1"/>
</dbReference>
<dbReference type="SUPFAM" id="SSF54637">
    <property type="entry name" value="Thioesterase/thiol ester dehydrase-isomerase"/>
    <property type="match status" value="1"/>
</dbReference>
<reference evidence="1 2" key="1">
    <citation type="submission" date="2021-11" db="EMBL/GenBank/DDBJ databases">
        <authorList>
            <person name="Lee D.-H."/>
            <person name="Kim S.-B."/>
        </authorList>
    </citation>
    <scope>NUCLEOTIDE SEQUENCE [LARGE SCALE GENOMIC DNA]</scope>
    <source>
        <strain evidence="1 2">KCTC 52223</strain>
    </source>
</reference>
<dbReference type="Gene3D" id="3.10.129.10">
    <property type="entry name" value="Hotdog Thioesterase"/>
    <property type="match status" value="1"/>
</dbReference>
<evidence type="ECO:0000313" key="2">
    <source>
        <dbReference type="Proteomes" id="UP001198862"/>
    </source>
</evidence>
<evidence type="ECO:0000313" key="1">
    <source>
        <dbReference type="EMBL" id="MCC8432573.1"/>
    </source>
</evidence>
<accession>A0ABS8L3Z0</accession>
<proteinExistence type="predicted"/>
<gene>
    <name evidence="1" type="ORF">LJ725_26685</name>
</gene>
<keyword evidence="2" id="KW-1185">Reference proteome</keyword>
<dbReference type="EMBL" id="JAJISD010000016">
    <property type="protein sequence ID" value="MCC8432573.1"/>
    <property type="molecule type" value="Genomic_DNA"/>
</dbReference>
<dbReference type="Proteomes" id="UP001198862">
    <property type="component" value="Unassembled WGS sequence"/>
</dbReference>
<organism evidence="1 2">
    <name type="scientific">Reyranella aquatilis</name>
    <dbReference type="NCBI Taxonomy" id="2035356"/>
    <lineage>
        <taxon>Bacteria</taxon>
        <taxon>Pseudomonadati</taxon>
        <taxon>Pseudomonadota</taxon>
        <taxon>Alphaproteobacteria</taxon>
        <taxon>Hyphomicrobiales</taxon>
        <taxon>Reyranellaceae</taxon>
        <taxon>Reyranella</taxon>
    </lineage>
</organism>
<protein>
    <submittedName>
        <fullName evidence="1">Uncharacterized protein</fullName>
    </submittedName>
</protein>
<name>A0ABS8L3Z0_9HYPH</name>